<dbReference type="PANTHER" id="PTHR39550">
    <property type="entry name" value="SLL0658 PROTEIN"/>
    <property type="match status" value="1"/>
</dbReference>
<name>A0A4Z0R9R7_9FIRM</name>
<organism evidence="1 2">
    <name type="scientific">Desulfosporosinus fructosivorans</name>
    <dbReference type="NCBI Taxonomy" id="2018669"/>
    <lineage>
        <taxon>Bacteria</taxon>
        <taxon>Bacillati</taxon>
        <taxon>Bacillota</taxon>
        <taxon>Clostridia</taxon>
        <taxon>Eubacteriales</taxon>
        <taxon>Desulfitobacteriaceae</taxon>
        <taxon>Desulfosporosinus</taxon>
    </lineage>
</organism>
<protein>
    <submittedName>
        <fullName evidence="1">DUF3368 domain-containing protein</fullName>
    </submittedName>
</protein>
<keyword evidence="2" id="KW-1185">Reference proteome</keyword>
<dbReference type="EMBL" id="SPQQ01000001">
    <property type="protein sequence ID" value="TGE39568.1"/>
    <property type="molecule type" value="Genomic_DNA"/>
</dbReference>
<dbReference type="Pfam" id="PF11848">
    <property type="entry name" value="DUF3368"/>
    <property type="match status" value="1"/>
</dbReference>
<gene>
    <name evidence="1" type="ORF">E4K67_00710</name>
</gene>
<accession>A0A4Z0R9R7</accession>
<evidence type="ECO:0000313" key="1">
    <source>
        <dbReference type="EMBL" id="TGE39568.1"/>
    </source>
</evidence>
<dbReference type="PANTHER" id="PTHR39550:SF1">
    <property type="entry name" value="SLL0658 PROTEIN"/>
    <property type="match status" value="1"/>
</dbReference>
<dbReference type="RefSeq" id="WP_135544508.1">
    <property type="nucleotide sequence ID" value="NZ_SPQQ01000001.1"/>
</dbReference>
<comment type="caution">
    <text evidence="1">The sequence shown here is derived from an EMBL/GenBank/DDBJ whole genome shotgun (WGS) entry which is preliminary data.</text>
</comment>
<evidence type="ECO:0000313" key="2">
    <source>
        <dbReference type="Proteomes" id="UP000298460"/>
    </source>
</evidence>
<dbReference type="Proteomes" id="UP000298460">
    <property type="component" value="Unassembled WGS sequence"/>
</dbReference>
<proteinExistence type="predicted"/>
<dbReference type="OrthoDB" id="9796404at2"/>
<dbReference type="AlphaFoldDB" id="A0A4Z0R9R7"/>
<dbReference type="InterPro" id="IPR021799">
    <property type="entry name" value="PIN-like_prokaryotic"/>
</dbReference>
<reference evidence="1 2" key="1">
    <citation type="submission" date="2019-03" db="EMBL/GenBank/DDBJ databases">
        <title>Draft Genome Sequence of Desulfosporosinus fructosivorans Strain 63.6F, Isolated from Marine Sediment in the Baltic Sea.</title>
        <authorList>
            <person name="Hausmann B."/>
            <person name="Vandieken V."/>
            <person name="Pjevac P."/>
            <person name="Schreck K."/>
            <person name="Herbold C.W."/>
            <person name="Loy A."/>
        </authorList>
    </citation>
    <scope>NUCLEOTIDE SEQUENCE [LARGE SCALE GENOMIC DNA]</scope>
    <source>
        <strain evidence="1 2">63.6F</strain>
    </source>
</reference>
<sequence length="162" mass="18009">MKIVSNSTPLIALSRINELDLLHIIFSRIIVPSAVYNEVVLDGAGRPGVKEVSNASWIIKMEVQNNLAVSMLQIDLDRGEAEAIVLAKEIGADYLLLDEKKAWRVARNSEIKHMGTVGILGLAAKKGLIANLDDTFEKLEKNGFRFTEEVRKKVKEELNTHS</sequence>